<evidence type="ECO:0000313" key="3">
    <source>
        <dbReference type="Proteomes" id="UP000735302"/>
    </source>
</evidence>
<dbReference type="AlphaFoldDB" id="A0AAV4ALQ5"/>
<sequence>MVVRALTWNIPSVLVHQEEIVFGRDQSFISKQGVNKPRVEGRRPRSSRDRESHGSRTCGSILMTLEKVGILGGTVNSESTPRSGGILSQVRVAPSASRSDWGPKNLKSPFC</sequence>
<evidence type="ECO:0000313" key="2">
    <source>
        <dbReference type="EMBL" id="GFO07815.1"/>
    </source>
</evidence>
<organism evidence="2 3">
    <name type="scientific">Plakobranchus ocellatus</name>
    <dbReference type="NCBI Taxonomy" id="259542"/>
    <lineage>
        <taxon>Eukaryota</taxon>
        <taxon>Metazoa</taxon>
        <taxon>Spiralia</taxon>
        <taxon>Lophotrochozoa</taxon>
        <taxon>Mollusca</taxon>
        <taxon>Gastropoda</taxon>
        <taxon>Heterobranchia</taxon>
        <taxon>Euthyneura</taxon>
        <taxon>Panpulmonata</taxon>
        <taxon>Sacoglossa</taxon>
        <taxon>Placobranchoidea</taxon>
        <taxon>Plakobranchidae</taxon>
        <taxon>Plakobranchus</taxon>
    </lineage>
</organism>
<accession>A0AAV4ALQ5</accession>
<proteinExistence type="predicted"/>
<name>A0AAV4ALQ5_9GAST</name>
<dbReference type="EMBL" id="BLXT01003909">
    <property type="protein sequence ID" value="GFO07815.1"/>
    <property type="molecule type" value="Genomic_DNA"/>
</dbReference>
<evidence type="ECO:0000256" key="1">
    <source>
        <dbReference type="SAM" id="MobiDB-lite"/>
    </source>
</evidence>
<feature type="compositionally biased region" description="Basic and acidic residues" evidence="1">
    <location>
        <begin position="37"/>
        <end position="54"/>
    </location>
</feature>
<feature type="region of interest" description="Disordered" evidence="1">
    <location>
        <begin position="32"/>
        <end position="55"/>
    </location>
</feature>
<protein>
    <submittedName>
        <fullName evidence="2">Uncharacterized protein</fullName>
    </submittedName>
</protein>
<keyword evidence="3" id="KW-1185">Reference proteome</keyword>
<feature type="region of interest" description="Disordered" evidence="1">
    <location>
        <begin position="73"/>
        <end position="111"/>
    </location>
</feature>
<reference evidence="2 3" key="1">
    <citation type="journal article" date="2021" name="Elife">
        <title>Chloroplast acquisition without the gene transfer in kleptoplastic sea slugs, Plakobranchus ocellatus.</title>
        <authorList>
            <person name="Maeda T."/>
            <person name="Takahashi S."/>
            <person name="Yoshida T."/>
            <person name="Shimamura S."/>
            <person name="Takaki Y."/>
            <person name="Nagai Y."/>
            <person name="Toyoda A."/>
            <person name="Suzuki Y."/>
            <person name="Arimoto A."/>
            <person name="Ishii H."/>
            <person name="Satoh N."/>
            <person name="Nishiyama T."/>
            <person name="Hasebe M."/>
            <person name="Maruyama T."/>
            <person name="Minagawa J."/>
            <person name="Obokata J."/>
            <person name="Shigenobu S."/>
        </authorList>
    </citation>
    <scope>NUCLEOTIDE SEQUENCE [LARGE SCALE GENOMIC DNA]</scope>
</reference>
<gene>
    <name evidence="2" type="ORF">PoB_003432000</name>
</gene>
<dbReference type="Proteomes" id="UP000735302">
    <property type="component" value="Unassembled WGS sequence"/>
</dbReference>
<comment type="caution">
    <text evidence="2">The sequence shown here is derived from an EMBL/GenBank/DDBJ whole genome shotgun (WGS) entry which is preliminary data.</text>
</comment>